<dbReference type="GeneID" id="102713639"/>
<evidence type="ECO:0000313" key="3">
    <source>
        <dbReference type="Proteomes" id="UP000006038"/>
    </source>
</evidence>
<sequence length="423" mass="47674">MPFAAESQPDNLHPPLPSQMADQFRPWQFIPDDILDLVVRRIPCEVDRLHAGRACRSWRLGLVNHKPPAPPLPLPWLLLPETEADRDGPTFCCVLSGWRAHPFFLPHAARSARYFGSYDGVWLFLAVDGQGYRAHDHVLVNLHKFQFLDLPNVVRIDLRFPQVLMDIEIAIVAVTLSRQPTEQGCIAAGIIELEPFPGPAGVRVIAFWRMGDRVILPFYDDVCPEGVEDVIYHEGLFLFLTPDEDIRACGEPVFLEASVHVGSILFHVEPRGDDAGETVLARYLFRSRGWVLMVVRLSSALHYLPTSSFRVFEFVIHSSSTGVCVNTWNKLEKLDGRMLFVGRGCSRSYDAGDGYPGMEEGVYFLDDGSFHEPVFHHFPFPASAHAAYRCCDNGKWSEASSQVERCFPERGPSKHSPPVWILP</sequence>
<gene>
    <name evidence="2" type="primary">LOC102713639</name>
</gene>
<reference evidence="2" key="2">
    <citation type="submission" date="2013-04" db="UniProtKB">
        <authorList>
            <consortium name="EnsemblPlants"/>
        </authorList>
    </citation>
    <scope>IDENTIFICATION</scope>
</reference>
<dbReference type="PANTHER" id="PTHR33110:SF135">
    <property type="entry name" value="OS05G0539300 PROTEIN"/>
    <property type="match status" value="1"/>
</dbReference>
<proteinExistence type="predicted"/>
<dbReference type="OrthoDB" id="642536at2759"/>
<dbReference type="PANTHER" id="PTHR33110">
    <property type="entry name" value="F-BOX/KELCH-REPEAT PROTEIN-RELATED"/>
    <property type="match status" value="1"/>
</dbReference>
<dbReference type="EnsemblPlants" id="OB05G31650.1">
    <property type="protein sequence ID" value="OB05G31650.1"/>
    <property type="gene ID" value="OB05G31650"/>
</dbReference>
<evidence type="ECO:0000313" key="2">
    <source>
        <dbReference type="EnsemblPlants" id="OB05G31650.1"/>
    </source>
</evidence>
<dbReference type="Pfam" id="PF03478">
    <property type="entry name" value="Beta-prop_KIB1-4"/>
    <property type="match status" value="1"/>
</dbReference>
<reference evidence="2" key="1">
    <citation type="journal article" date="2013" name="Nat. Commun.">
        <title>Whole-genome sequencing of Oryza brachyantha reveals mechanisms underlying Oryza genome evolution.</title>
        <authorList>
            <person name="Chen J."/>
            <person name="Huang Q."/>
            <person name="Gao D."/>
            <person name="Wang J."/>
            <person name="Lang Y."/>
            <person name="Liu T."/>
            <person name="Li B."/>
            <person name="Bai Z."/>
            <person name="Luis Goicoechea J."/>
            <person name="Liang C."/>
            <person name="Chen C."/>
            <person name="Zhang W."/>
            <person name="Sun S."/>
            <person name="Liao Y."/>
            <person name="Zhang X."/>
            <person name="Yang L."/>
            <person name="Song C."/>
            <person name="Wang M."/>
            <person name="Shi J."/>
            <person name="Liu G."/>
            <person name="Liu J."/>
            <person name="Zhou H."/>
            <person name="Zhou W."/>
            <person name="Yu Q."/>
            <person name="An N."/>
            <person name="Chen Y."/>
            <person name="Cai Q."/>
            <person name="Wang B."/>
            <person name="Liu B."/>
            <person name="Min J."/>
            <person name="Huang Y."/>
            <person name="Wu H."/>
            <person name="Li Z."/>
            <person name="Zhang Y."/>
            <person name="Yin Y."/>
            <person name="Song W."/>
            <person name="Jiang J."/>
            <person name="Jackson S.A."/>
            <person name="Wing R.A."/>
            <person name="Wang J."/>
            <person name="Chen M."/>
        </authorList>
    </citation>
    <scope>NUCLEOTIDE SEQUENCE [LARGE SCALE GENOMIC DNA]</scope>
    <source>
        <strain evidence="2">cv. IRGC 101232</strain>
    </source>
</reference>
<dbReference type="KEGG" id="obr:102713639"/>
<organism evidence="2">
    <name type="scientific">Oryza brachyantha</name>
    <name type="common">malo sina</name>
    <dbReference type="NCBI Taxonomy" id="4533"/>
    <lineage>
        <taxon>Eukaryota</taxon>
        <taxon>Viridiplantae</taxon>
        <taxon>Streptophyta</taxon>
        <taxon>Embryophyta</taxon>
        <taxon>Tracheophyta</taxon>
        <taxon>Spermatophyta</taxon>
        <taxon>Magnoliopsida</taxon>
        <taxon>Liliopsida</taxon>
        <taxon>Poales</taxon>
        <taxon>Poaceae</taxon>
        <taxon>BOP clade</taxon>
        <taxon>Oryzoideae</taxon>
        <taxon>Oryzeae</taxon>
        <taxon>Oryzinae</taxon>
        <taxon>Oryza</taxon>
    </lineage>
</organism>
<dbReference type="Proteomes" id="UP000006038">
    <property type="component" value="Chromosome 5"/>
</dbReference>
<accession>J3M991</accession>
<dbReference type="OMA" id="DEDIRAC"/>
<dbReference type="InterPro" id="IPR005174">
    <property type="entry name" value="KIB1-4_b-propeller"/>
</dbReference>
<feature type="domain" description="KIB1-4 beta-propeller" evidence="1">
    <location>
        <begin position="100"/>
        <end position="369"/>
    </location>
</feature>
<name>J3M991_ORYBR</name>
<protein>
    <recommendedName>
        <fullName evidence="1">KIB1-4 beta-propeller domain-containing protein</fullName>
    </recommendedName>
</protein>
<dbReference type="HOGENOM" id="CLU_019286_5_1_1"/>
<dbReference type="RefSeq" id="XP_006655533.2">
    <property type="nucleotide sequence ID" value="XM_006655470.2"/>
</dbReference>
<dbReference type="eggNOG" id="ENOG502R462">
    <property type="taxonomic scope" value="Eukaryota"/>
</dbReference>
<keyword evidence="3" id="KW-1185">Reference proteome</keyword>
<evidence type="ECO:0000259" key="1">
    <source>
        <dbReference type="Pfam" id="PF03478"/>
    </source>
</evidence>
<dbReference type="AlphaFoldDB" id="J3M991"/>
<dbReference type="Gramene" id="OB05G31650.1">
    <property type="protein sequence ID" value="OB05G31650.1"/>
    <property type="gene ID" value="OB05G31650"/>
</dbReference>